<gene>
    <name evidence="2" type="ORF">E4U43_003358</name>
</gene>
<reference evidence="2" key="1">
    <citation type="journal article" date="2020" name="bioRxiv">
        <title>Whole genome comparisons of ergot fungi reveals the divergence and evolution of species within the genus Claviceps are the result of varying mechanisms driving genome evolution and host range expansion.</title>
        <authorList>
            <person name="Wyka S.A."/>
            <person name="Mondo S.J."/>
            <person name="Liu M."/>
            <person name="Dettman J."/>
            <person name="Nalam V."/>
            <person name="Broders K.D."/>
        </authorList>
    </citation>
    <scope>NUCLEOTIDE SEQUENCE</scope>
    <source>
        <strain evidence="2">CCC 602</strain>
    </source>
</reference>
<sequence length="179" mass="19277">MKFANPILVLTAISGAYSLVVPRDGSNISDVLDGVQSAIDDLNNGVQSWTTDPTETLNASQKLVEQLKDGSHAVEESAPLNLMDALMLIGPLQTLKTHAQTLVDALKEKEKQIESQGLCDAVRGEIDEIDTGSKNLVHHTMAKIPYFMQGIGNVMAQPILDAIDSAKHAFSENNCVNHA</sequence>
<dbReference type="PANTHER" id="PTHR38123">
    <property type="entry name" value="CELL WALL SERINE-THREONINE-RICH GALACTOMANNOPROTEIN MP1 (AFU_ORTHOLOGUE AFUA_4G03240)"/>
    <property type="match status" value="1"/>
</dbReference>
<keyword evidence="1" id="KW-0732">Signal</keyword>
<dbReference type="Proteomes" id="UP000748025">
    <property type="component" value="Unassembled WGS sequence"/>
</dbReference>
<feature type="signal peptide" evidence="1">
    <location>
        <begin position="1"/>
        <end position="18"/>
    </location>
</feature>
<proteinExistence type="predicted"/>
<dbReference type="GO" id="GO:0005576">
    <property type="term" value="C:extracellular region"/>
    <property type="evidence" value="ECO:0007669"/>
    <property type="project" value="TreeGrafter"/>
</dbReference>
<organism evidence="2 3">
    <name type="scientific">Claviceps pusilla</name>
    <dbReference type="NCBI Taxonomy" id="123648"/>
    <lineage>
        <taxon>Eukaryota</taxon>
        <taxon>Fungi</taxon>
        <taxon>Dikarya</taxon>
        <taxon>Ascomycota</taxon>
        <taxon>Pezizomycotina</taxon>
        <taxon>Sordariomycetes</taxon>
        <taxon>Hypocreomycetidae</taxon>
        <taxon>Hypocreales</taxon>
        <taxon>Clavicipitaceae</taxon>
        <taxon>Claviceps</taxon>
    </lineage>
</organism>
<keyword evidence="3" id="KW-1185">Reference proteome</keyword>
<dbReference type="Pfam" id="PF12296">
    <property type="entry name" value="HsbA"/>
    <property type="match status" value="1"/>
</dbReference>
<dbReference type="AlphaFoldDB" id="A0A9P7NGY4"/>
<evidence type="ECO:0008006" key="4">
    <source>
        <dbReference type="Google" id="ProtNLM"/>
    </source>
</evidence>
<feature type="chain" id="PRO_5040511023" description="Cell wall galactomannoprotein" evidence="1">
    <location>
        <begin position="19"/>
        <end position="179"/>
    </location>
</feature>
<name>A0A9P7NGY4_9HYPO</name>
<dbReference type="EMBL" id="SRPW01000023">
    <property type="protein sequence ID" value="KAG6018340.1"/>
    <property type="molecule type" value="Genomic_DNA"/>
</dbReference>
<dbReference type="InterPro" id="IPR021054">
    <property type="entry name" value="Cell_wall_mannoprotein_1"/>
</dbReference>
<accession>A0A9P7NGY4</accession>
<dbReference type="PANTHER" id="PTHR38123:SF6">
    <property type="entry name" value="CELL WALL SERINE-THREONINE-RICH GALACTOMANNOPROTEIN MP1 (AFU_ORTHOLOGUE AFUA_4G03240)"/>
    <property type="match status" value="1"/>
</dbReference>
<evidence type="ECO:0000256" key="1">
    <source>
        <dbReference type="SAM" id="SignalP"/>
    </source>
</evidence>
<evidence type="ECO:0000313" key="3">
    <source>
        <dbReference type="Proteomes" id="UP000748025"/>
    </source>
</evidence>
<dbReference type="OrthoDB" id="2422134at2759"/>
<protein>
    <recommendedName>
        <fullName evidence="4">Cell wall galactomannoprotein</fullName>
    </recommendedName>
</protein>
<evidence type="ECO:0000313" key="2">
    <source>
        <dbReference type="EMBL" id="KAG6018340.1"/>
    </source>
</evidence>
<comment type="caution">
    <text evidence="2">The sequence shown here is derived from an EMBL/GenBank/DDBJ whole genome shotgun (WGS) entry which is preliminary data.</text>
</comment>
<dbReference type="Gene3D" id="1.20.1280.140">
    <property type="match status" value="1"/>
</dbReference>